<dbReference type="PROSITE" id="PS01225">
    <property type="entry name" value="CTCK_2"/>
    <property type="match status" value="1"/>
</dbReference>
<dbReference type="Pfam" id="PF00007">
    <property type="entry name" value="Cys_knot"/>
    <property type="match status" value="1"/>
</dbReference>
<dbReference type="SUPFAM" id="SSF57501">
    <property type="entry name" value="Cystine-knot cytokines"/>
    <property type="match status" value="1"/>
</dbReference>
<comment type="caution">
    <text evidence="4">Lacks conserved residue(s) required for the propagation of feature annotation.</text>
</comment>
<gene>
    <name evidence="6" type="ORF">JZ751_003560</name>
</gene>
<name>A0A8T2N6I0_9TELE</name>
<dbReference type="InterPro" id="IPR006207">
    <property type="entry name" value="Cys_knot_C"/>
</dbReference>
<sequence length="81" mass="9227">MSRVNIMVDGCKAEVEVPVCEGQCESHSRWNIADVLSIENQCQCCQERASQEKLTILRCEGGSFKINRYKHITECECKVCK</sequence>
<dbReference type="Proteomes" id="UP000824540">
    <property type="component" value="Unassembled WGS sequence"/>
</dbReference>
<evidence type="ECO:0000256" key="2">
    <source>
        <dbReference type="ARBA" id="ARBA00022525"/>
    </source>
</evidence>
<dbReference type="EMBL" id="JAFBMS010000107">
    <property type="protein sequence ID" value="KAG9335903.1"/>
    <property type="molecule type" value="Genomic_DNA"/>
</dbReference>
<organism evidence="6 7">
    <name type="scientific">Albula glossodonta</name>
    <name type="common">roundjaw bonefish</name>
    <dbReference type="NCBI Taxonomy" id="121402"/>
    <lineage>
        <taxon>Eukaryota</taxon>
        <taxon>Metazoa</taxon>
        <taxon>Chordata</taxon>
        <taxon>Craniata</taxon>
        <taxon>Vertebrata</taxon>
        <taxon>Euteleostomi</taxon>
        <taxon>Actinopterygii</taxon>
        <taxon>Neopterygii</taxon>
        <taxon>Teleostei</taxon>
        <taxon>Albuliformes</taxon>
        <taxon>Albulidae</taxon>
        <taxon>Albula</taxon>
    </lineage>
</organism>
<evidence type="ECO:0000313" key="6">
    <source>
        <dbReference type="EMBL" id="KAG9335903.1"/>
    </source>
</evidence>
<reference evidence="6" key="1">
    <citation type="thesis" date="2021" institute="BYU ScholarsArchive" country="Provo, UT, USA">
        <title>Applications of and Algorithms for Genome Assembly and Genomic Analyses with an Emphasis on Marine Teleosts.</title>
        <authorList>
            <person name="Pickett B.D."/>
        </authorList>
    </citation>
    <scope>NUCLEOTIDE SEQUENCE</scope>
    <source>
        <strain evidence="6">HI-2016</strain>
    </source>
</reference>
<keyword evidence="3" id="KW-1015">Disulfide bond</keyword>
<dbReference type="GO" id="GO:0005576">
    <property type="term" value="C:extracellular region"/>
    <property type="evidence" value="ECO:0007669"/>
    <property type="project" value="UniProtKB-SubCell"/>
</dbReference>
<dbReference type="Gene3D" id="2.10.90.10">
    <property type="entry name" value="Cystine-knot cytokines"/>
    <property type="match status" value="1"/>
</dbReference>
<keyword evidence="2" id="KW-0964">Secreted</keyword>
<dbReference type="OrthoDB" id="10071893at2759"/>
<evidence type="ECO:0000256" key="1">
    <source>
        <dbReference type="ARBA" id="ARBA00004613"/>
    </source>
</evidence>
<feature type="domain" description="CTCK" evidence="5">
    <location>
        <begin position="1"/>
        <end position="81"/>
    </location>
</feature>
<evidence type="ECO:0000256" key="3">
    <source>
        <dbReference type="ARBA" id="ARBA00023157"/>
    </source>
</evidence>
<comment type="caution">
    <text evidence="6">The sequence shown here is derived from an EMBL/GenBank/DDBJ whole genome shotgun (WGS) entry which is preliminary data.</text>
</comment>
<dbReference type="SMART" id="SM00041">
    <property type="entry name" value="CT"/>
    <property type="match status" value="1"/>
</dbReference>
<dbReference type="InterPro" id="IPR029034">
    <property type="entry name" value="Cystine-knot_cytokine"/>
</dbReference>
<proteinExistence type="predicted"/>
<evidence type="ECO:0000256" key="4">
    <source>
        <dbReference type="PROSITE-ProRule" id="PRU00039"/>
    </source>
</evidence>
<evidence type="ECO:0000313" key="7">
    <source>
        <dbReference type="Proteomes" id="UP000824540"/>
    </source>
</evidence>
<dbReference type="AlphaFoldDB" id="A0A8T2N6I0"/>
<protein>
    <recommendedName>
        <fullName evidence="5">CTCK domain-containing protein</fullName>
    </recommendedName>
</protein>
<evidence type="ECO:0000259" key="5">
    <source>
        <dbReference type="PROSITE" id="PS01225"/>
    </source>
</evidence>
<dbReference type="InterPro" id="IPR006208">
    <property type="entry name" value="Glyco_hormone_CN"/>
</dbReference>
<comment type="subcellular location">
    <subcellularLocation>
        <location evidence="1">Secreted</location>
    </subcellularLocation>
</comment>
<keyword evidence="7" id="KW-1185">Reference proteome</keyword>
<accession>A0A8T2N6I0</accession>
<dbReference type="PROSITE" id="PS01185">
    <property type="entry name" value="CTCK_1"/>
    <property type="match status" value="1"/>
</dbReference>